<evidence type="ECO:0000313" key="2">
    <source>
        <dbReference type="EMBL" id="KAF0027989.1"/>
    </source>
</evidence>
<evidence type="ECO:0000313" key="3">
    <source>
        <dbReference type="Proteomes" id="UP000438429"/>
    </source>
</evidence>
<proteinExistence type="predicted"/>
<dbReference type="Proteomes" id="UP000438429">
    <property type="component" value="Unassembled WGS sequence"/>
</dbReference>
<sequence>MDALANAVTAVHASINSFREENRASIASLHSILSVYGQRITDIEDGLNEFDKRLSSVGAAKETSLAKENDALREKVAYLENYTRRQNIRIVGISENMEGPRPTEFITKLLIHRMVPFQEDSAVPVEENTDIPDYLPEEEEEEESPSQEQDKAVTPPRNISASNISSCSVIDRQHRRPIGRECIRLRPIGCEREGPGASEQLVWRLLLALA</sequence>
<name>A0A6A4S609_SCOMX</name>
<organism evidence="2 3">
    <name type="scientific">Scophthalmus maximus</name>
    <name type="common">Turbot</name>
    <name type="synonym">Psetta maxima</name>
    <dbReference type="NCBI Taxonomy" id="52904"/>
    <lineage>
        <taxon>Eukaryota</taxon>
        <taxon>Metazoa</taxon>
        <taxon>Chordata</taxon>
        <taxon>Craniata</taxon>
        <taxon>Vertebrata</taxon>
        <taxon>Euteleostomi</taxon>
        <taxon>Actinopterygii</taxon>
        <taxon>Neopterygii</taxon>
        <taxon>Teleostei</taxon>
        <taxon>Neoteleostei</taxon>
        <taxon>Acanthomorphata</taxon>
        <taxon>Carangaria</taxon>
        <taxon>Pleuronectiformes</taxon>
        <taxon>Pleuronectoidei</taxon>
        <taxon>Scophthalmidae</taxon>
        <taxon>Scophthalmus</taxon>
    </lineage>
</organism>
<comment type="caution">
    <text evidence="2">The sequence shown here is derived from an EMBL/GenBank/DDBJ whole genome shotgun (WGS) entry which is preliminary data.</text>
</comment>
<gene>
    <name evidence="2" type="ORF">F2P81_019076</name>
</gene>
<feature type="compositionally biased region" description="Acidic residues" evidence="1">
    <location>
        <begin position="136"/>
        <end position="145"/>
    </location>
</feature>
<evidence type="ECO:0000256" key="1">
    <source>
        <dbReference type="SAM" id="MobiDB-lite"/>
    </source>
</evidence>
<dbReference type="EMBL" id="VEVO01000017">
    <property type="protein sequence ID" value="KAF0027989.1"/>
    <property type="molecule type" value="Genomic_DNA"/>
</dbReference>
<dbReference type="AlphaFoldDB" id="A0A6A4S609"/>
<accession>A0A6A4S609</accession>
<protein>
    <submittedName>
        <fullName evidence="2">Uncharacterized protein</fullName>
    </submittedName>
</protein>
<reference evidence="2 3" key="1">
    <citation type="submission" date="2019-06" db="EMBL/GenBank/DDBJ databases">
        <title>Draft genomes of female and male turbot (Scophthalmus maximus).</title>
        <authorList>
            <person name="Xu H."/>
            <person name="Xu X.-W."/>
            <person name="Shao C."/>
            <person name="Chen S."/>
        </authorList>
    </citation>
    <scope>NUCLEOTIDE SEQUENCE [LARGE SCALE GENOMIC DNA]</scope>
    <source>
        <strain evidence="2">Ysfricsl-2016a</strain>
        <tissue evidence="2">Blood</tissue>
    </source>
</reference>
<feature type="region of interest" description="Disordered" evidence="1">
    <location>
        <begin position="136"/>
        <end position="160"/>
    </location>
</feature>